<proteinExistence type="predicted"/>
<dbReference type="eggNOG" id="ENOG502ZX4F">
    <property type="taxonomic scope" value="Bacteria"/>
</dbReference>
<accession>B0KV58</accession>
<protein>
    <recommendedName>
        <fullName evidence="3">DUF4917 family protein</fullName>
    </recommendedName>
</protein>
<dbReference type="Proteomes" id="UP000002157">
    <property type="component" value="Chromosome"/>
</dbReference>
<organism evidence="1 2">
    <name type="scientific">Pseudomonas putida (strain GB-1)</name>
    <dbReference type="NCBI Taxonomy" id="76869"/>
    <lineage>
        <taxon>Bacteria</taxon>
        <taxon>Pseudomonadati</taxon>
        <taxon>Pseudomonadota</taxon>
        <taxon>Gammaproteobacteria</taxon>
        <taxon>Pseudomonadales</taxon>
        <taxon>Pseudomonadaceae</taxon>
        <taxon>Pseudomonas</taxon>
    </lineage>
</organism>
<dbReference type="HOGENOM" id="CLU_068423_0_0_6"/>
<dbReference type="Pfam" id="PF16263">
    <property type="entry name" value="DUF4917"/>
    <property type="match status" value="1"/>
</dbReference>
<name>B0KV58_PSEPG</name>
<dbReference type="AlphaFoldDB" id="B0KV58"/>
<sequence length="351" mass="38889">MLKSPRSPLHPTDPSMPALDATLTSWPALAARHPCDALLLGNGASRAVWKPFGYFSLFEEAQRAGRKKGLAVSDQALFKSLGTELFEPVLSTLNITVRANAALAINSTAPLNRYYSIKEALIHAVRTVHLPWPLMPATTLAALNQALRGYRSVYTSNYDLLLPWAVQYAPQGFAELFDEQGYFDVRRTRSEGTRVLHLHGGLHLLKLPDGTTRQRSAESAELLDGFAVNIPGEVPLFVNEDRSDEKLRAIRHSDYLSWCLGQLARESQGLCLFGQHLDSSDQHLLDAIRLARPKQLSIAIRPLSEASVINQKQHFVDRFADLVSTTLHFFDASTHPLGQATLAIEPPSARR</sequence>
<evidence type="ECO:0000313" key="2">
    <source>
        <dbReference type="Proteomes" id="UP000002157"/>
    </source>
</evidence>
<dbReference type="KEGG" id="ppg:PputGB1_4405"/>
<reference evidence="1 2" key="1">
    <citation type="submission" date="2008-01" db="EMBL/GenBank/DDBJ databases">
        <title>Complete sequence of Pseudomonas putida GB-1.</title>
        <authorList>
            <consortium name="US DOE Joint Genome Institute"/>
            <person name="Copeland A."/>
            <person name="Lucas S."/>
            <person name="Lapidus A."/>
            <person name="Barry K."/>
            <person name="Glavina del Rio T."/>
            <person name="Dalin E."/>
            <person name="Tice H."/>
            <person name="Pitluck S."/>
            <person name="Bruce D."/>
            <person name="Goodwin L."/>
            <person name="Chertkov O."/>
            <person name="Brettin T."/>
            <person name="Detter J.C."/>
            <person name="Han C."/>
            <person name="Kuske C.R."/>
            <person name="Schmutz J."/>
            <person name="Larimer F."/>
            <person name="Land M."/>
            <person name="Hauser L."/>
            <person name="Kyrpides N."/>
            <person name="Kim E."/>
            <person name="McCarthy J.K."/>
            <person name="Richardson P."/>
        </authorList>
    </citation>
    <scope>NUCLEOTIDE SEQUENCE [LARGE SCALE GENOMIC DNA]</scope>
    <source>
        <strain evidence="1 2">GB-1</strain>
    </source>
</reference>
<evidence type="ECO:0008006" key="3">
    <source>
        <dbReference type="Google" id="ProtNLM"/>
    </source>
</evidence>
<evidence type="ECO:0000313" key="1">
    <source>
        <dbReference type="EMBL" id="ABZ00294.1"/>
    </source>
</evidence>
<gene>
    <name evidence="1" type="ordered locus">PputGB1_4405</name>
</gene>
<dbReference type="EMBL" id="CP000926">
    <property type="protein sequence ID" value="ABZ00294.1"/>
    <property type="molecule type" value="Genomic_DNA"/>
</dbReference>
<dbReference type="InterPro" id="IPR032581">
    <property type="entry name" value="DUF4917"/>
</dbReference>